<gene>
    <name evidence="2" type="ORF">FV141_00025</name>
</gene>
<dbReference type="Pfam" id="PF13340">
    <property type="entry name" value="DUF4096"/>
    <property type="match status" value="1"/>
</dbReference>
<dbReference type="EMBL" id="CP043031">
    <property type="protein sequence ID" value="QEH92111.1"/>
    <property type="molecule type" value="Genomic_DNA"/>
</dbReference>
<dbReference type="InterPro" id="IPR025161">
    <property type="entry name" value="IS402-like_dom"/>
</dbReference>
<keyword evidence="3" id="KW-1185">Reference proteome</keyword>
<proteinExistence type="predicted"/>
<dbReference type="InterPro" id="IPR052909">
    <property type="entry name" value="Transposase_6_like"/>
</dbReference>
<reference evidence="2 3" key="1">
    <citation type="submission" date="2019-08" db="EMBL/GenBank/DDBJ databases">
        <title>Dermacoccus abyssi strain HZAU 226, whole genome Nanopore sequencing project.</title>
        <authorList>
            <person name="Guo A."/>
            <person name="Zhang X."/>
            <person name="Ruan Y."/>
            <person name="Liu W."/>
            <person name="Chen Q."/>
            <person name="Gu L."/>
        </authorList>
    </citation>
    <scope>NUCLEOTIDE SEQUENCE [LARGE SCALE GENOMIC DNA]</scope>
    <source>
        <strain evidence="2 3">HZAU 226</strain>
    </source>
</reference>
<organism evidence="2 3">
    <name type="scientific">Dermacoccus abyssi</name>
    <dbReference type="NCBI Taxonomy" id="322596"/>
    <lineage>
        <taxon>Bacteria</taxon>
        <taxon>Bacillati</taxon>
        <taxon>Actinomycetota</taxon>
        <taxon>Actinomycetes</taxon>
        <taxon>Micrococcales</taxon>
        <taxon>Dermacoccaceae</taxon>
        <taxon>Dermacoccus</taxon>
    </lineage>
</organism>
<dbReference type="PANTHER" id="PTHR46637:SF1">
    <property type="entry name" value="BLL5188 PROTEIN"/>
    <property type="match status" value="1"/>
</dbReference>
<feature type="domain" description="Insertion element IS402-like" evidence="1">
    <location>
        <begin position="1"/>
        <end position="44"/>
    </location>
</feature>
<accession>A0ABX5Z554</accession>
<evidence type="ECO:0000259" key="1">
    <source>
        <dbReference type="Pfam" id="PF13340"/>
    </source>
</evidence>
<evidence type="ECO:0000313" key="3">
    <source>
        <dbReference type="Proteomes" id="UP000323565"/>
    </source>
</evidence>
<evidence type="ECO:0000313" key="2">
    <source>
        <dbReference type="EMBL" id="QEH92111.1"/>
    </source>
</evidence>
<dbReference type="Proteomes" id="UP000323565">
    <property type="component" value="Chromosome"/>
</dbReference>
<protein>
    <submittedName>
        <fullName evidence="2">Transposase</fullName>
    </submittedName>
</protein>
<name>A0ABX5Z554_9MICO</name>
<sequence length="71" mass="7959">MVEGILYRYRTGTAWRNLPEVCGPWQTVWTWHRRLADDGAWDRIPGEVTAAADAAGLIDRSLSVDSTIARS</sequence>
<dbReference type="PANTHER" id="PTHR46637">
    <property type="entry name" value="TIS1421-TRANSPOSASE PROTEIN A"/>
    <property type="match status" value="1"/>
</dbReference>